<proteinExistence type="predicted"/>
<protein>
    <submittedName>
        <fullName evidence="1">Uncharacterized protein</fullName>
    </submittedName>
</protein>
<evidence type="ECO:0000313" key="1">
    <source>
        <dbReference type="EMBL" id="SVD56344.1"/>
    </source>
</evidence>
<dbReference type="EMBL" id="UINC01158680">
    <property type="protein sequence ID" value="SVD56344.1"/>
    <property type="molecule type" value="Genomic_DNA"/>
</dbReference>
<accession>A0A382WCI8</accession>
<gene>
    <name evidence="1" type="ORF">METZ01_LOCUS409198</name>
</gene>
<name>A0A382WCI8_9ZZZZ</name>
<feature type="non-terminal residue" evidence="1">
    <location>
        <position position="100"/>
    </location>
</feature>
<dbReference type="AlphaFoldDB" id="A0A382WCI8"/>
<sequence>MRYSNLELWQFIQKHPDFTNFSGSDNDLRNWKKENPGLSINLELGKWYDHNSGKGGGLYQLAKNYNVLPEEKKKIPTPNEIWTKSKRNDEAVKLYFTKGR</sequence>
<reference evidence="1" key="1">
    <citation type="submission" date="2018-05" db="EMBL/GenBank/DDBJ databases">
        <authorList>
            <person name="Lanie J.A."/>
            <person name="Ng W.-L."/>
            <person name="Kazmierczak K.M."/>
            <person name="Andrzejewski T.M."/>
            <person name="Davidsen T.M."/>
            <person name="Wayne K.J."/>
            <person name="Tettelin H."/>
            <person name="Glass J.I."/>
            <person name="Rusch D."/>
            <person name="Podicherti R."/>
            <person name="Tsui H.-C.T."/>
            <person name="Winkler M.E."/>
        </authorList>
    </citation>
    <scope>NUCLEOTIDE SEQUENCE</scope>
</reference>
<organism evidence="1">
    <name type="scientific">marine metagenome</name>
    <dbReference type="NCBI Taxonomy" id="408172"/>
    <lineage>
        <taxon>unclassified sequences</taxon>
        <taxon>metagenomes</taxon>
        <taxon>ecological metagenomes</taxon>
    </lineage>
</organism>